<dbReference type="InterPro" id="IPR036388">
    <property type="entry name" value="WH-like_DNA-bd_sf"/>
</dbReference>
<evidence type="ECO:0000313" key="9">
    <source>
        <dbReference type="EMBL" id="QQD19311.1"/>
    </source>
</evidence>
<dbReference type="AlphaFoldDB" id="A0A7T4UR33"/>
<dbReference type="GO" id="GO:0005737">
    <property type="term" value="C:cytoplasm"/>
    <property type="evidence" value="ECO:0007669"/>
    <property type="project" value="UniProtKB-SubCell"/>
</dbReference>
<evidence type="ECO:0000256" key="3">
    <source>
        <dbReference type="ARBA" id="ARBA00018111"/>
    </source>
</evidence>
<organism evidence="9 10">
    <name type="scientific">Spongiibacter nanhainus</name>
    <dbReference type="NCBI Taxonomy" id="2794344"/>
    <lineage>
        <taxon>Bacteria</taxon>
        <taxon>Pseudomonadati</taxon>
        <taxon>Pseudomonadota</taxon>
        <taxon>Gammaproteobacteria</taxon>
        <taxon>Cellvibrionales</taxon>
        <taxon>Spongiibacteraceae</taxon>
        <taxon>Spongiibacter</taxon>
    </lineage>
</organism>
<dbReference type="PANTHER" id="PTHR33602">
    <property type="entry name" value="REGULATORY PROTEIN RECX FAMILY PROTEIN"/>
    <property type="match status" value="1"/>
</dbReference>
<dbReference type="InterPro" id="IPR053924">
    <property type="entry name" value="RecX_HTH_2nd"/>
</dbReference>
<comment type="similarity">
    <text evidence="2 5">Belongs to the RecX family.</text>
</comment>
<comment type="subcellular location">
    <subcellularLocation>
        <location evidence="1 5">Cytoplasm</location>
    </subcellularLocation>
</comment>
<dbReference type="GO" id="GO:0006282">
    <property type="term" value="P:regulation of DNA repair"/>
    <property type="evidence" value="ECO:0007669"/>
    <property type="project" value="UniProtKB-UniRule"/>
</dbReference>
<keyword evidence="10" id="KW-1185">Reference proteome</keyword>
<reference evidence="9 10" key="1">
    <citation type="submission" date="2020-12" db="EMBL/GenBank/DDBJ databases">
        <authorList>
            <person name="Shan Y."/>
        </authorList>
    </citation>
    <scope>NUCLEOTIDE SEQUENCE [LARGE SCALE GENOMIC DNA]</scope>
    <source>
        <strain evidence="10">csc3.9</strain>
    </source>
</reference>
<name>A0A7T4UR33_9GAMM</name>
<evidence type="ECO:0000313" key="10">
    <source>
        <dbReference type="Proteomes" id="UP000596063"/>
    </source>
</evidence>
<dbReference type="InterPro" id="IPR053926">
    <property type="entry name" value="RecX_HTH_1st"/>
</dbReference>
<dbReference type="InterPro" id="IPR053925">
    <property type="entry name" value="RecX_HTH_3rd"/>
</dbReference>
<dbReference type="InterPro" id="IPR003783">
    <property type="entry name" value="Regulatory_RecX"/>
</dbReference>
<gene>
    <name evidence="5" type="primary">recX</name>
    <name evidence="9" type="ORF">I6N98_05510</name>
</gene>
<dbReference type="KEGG" id="snan:I6N98_05510"/>
<dbReference type="EMBL" id="CP066167">
    <property type="protein sequence ID" value="QQD19311.1"/>
    <property type="molecule type" value="Genomic_DNA"/>
</dbReference>
<accession>A0A7T4UR33</accession>
<protein>
    <recommendedName>
        <fullName evidence="3 5">Regulatory protein RecX</fullName>
    </recommendedName>
</protein>
<dbReference type="RefSeq" id="WP_198570796.1">
    <property type="nucleotide sequence ID" value="NZ_CP066167.1"/>
</dbReference>
<evidence type="ECO:0000256" key="1">
    <source>
        <dbReference type="ARBA" id="ARBA00004496"/>
    </source>
</evidence>
<feature type="domain" description="RecX first three-helical" evidence="8">
    <location>
        <begin position="16"/>
        <end position="51"/>
    </location>
</feature>
<keyword evidence="4 5" id="KW-0963">Cytoplasm</keyword>
<dbReference type="HAMAP" id="MF_01114">
    <property type="entry name" value="RecX"/>
    <property type="match status" value="1"/>
</dbReference>
<feature type="domain" description="RecX second three-helical" evidence="6">
    <location>
        <begin position="60"/>
        <end position="99"/>
    </location>
</feature>
<feature type="domain" description="RecX third three-helical" evidence="7">
    <location>
        <begin position="108"/>
        <end position="148"/>
    </location>
</feature>
<evidence type="ECO:0000256" key="2">
    <source>
        <dbReference type="ARBA" id="ARBA00009695"/>
    </source>
</evidence>
<evidence type="ECO:0000259" key="7">
    <source>
        <dbReference type="Pfam" id="PF21981"/>
    </source>
</evidence>
<dbReference type="Proteomes" id="UP000596063">
    <property type="component" value="Chromosome"/>
</dbReference>
<dbReference type="Pfam" id="PF02631">
    <property type="entry name" value="RecX_HTH2"/>
    <property type="match status" value="1"/>
</dbReference>
<proteinExistence type="inferred from homology"/>
<evidence type="ECO:0000256" key="4">
    <source>
        <dbReference type="ARBA" id="ARBA00022490"/>
    </source>
</evidence>
<evidence type="ECO:0000256" key="5">
    <source>
        <dbReference type="HAMAP-Rule" id="MF_01114"/>
    </source>
</evidence>
<evidence type="ECO:0000259" key="8">
    <source>
        <dbReference type="Pfam" id="PF21982"/>
    </source>
</evidence>
<sequence length="153" mass="17966">MSNNHKDSVDLTPQIRRAAMDLLARREHSRRELATKLARRFCEEDTPEVLDGLERDGLLSDRRFCESYTRMRSEAGFGPLRLRAELRQRGVAEGVIAEVWDELPLDWWQALCRLNEKKYRGQECADRRDVARRARFFQQRGFPPDLIGDLLHV</sequence>
<comment type="function">
    <text evidence="5">Modulates RecA activity.</text>
</comment>
<dbReference type="Pfam" id="PF21981">
    <property type="entry name" value="RecX_HTH3"/>
    <property type="match status" value="1"/>
</dbReference>
<dbReference type="Pfam" id="PF21982">
    <property type="entry name" value="RecX_HTH1"/>
    <property type="match status" value="1"/>
</dbReference>
<dbReference type="Gene3D" id="1.10.10.10">
    <property type="entry name" value="Winged helix-like DNA-binding domain superfamily/Winged helix DNA-binding domain"/>
    <property type="match status" value="3"/>
</dbReference>
<evidence type="ECO:0000259" key="6">
    <source>
        <dbReference type="Pfam" id="PF02631"/>
    </source>
</evidence>
<dbReference type="PANTHER" id="PTHR33602:SF1">
    <property type="entry name" value="REGULATORY PROTEIN RECX FAMILY PROTEIN"/>
    <property type="match status" value="1"/>
</dbReference>